<keyword evidence="3" id="KW-0006">Acetoin catabolism</keyword>
<organism evidence="6">
    <name type="scientific">hydrocarbon metagenome</name>
    <dbReference type="NCBI Taxonomy" id="938273"/>
    <lineage>
        <taxon>unclassified sequences</taxon>
        <taxon>metagenomes</taxon>
        <taxon>ecological metagenomes</taxon>
    </lineage>
</organism>
<dbReference type="InterPro" id="IPR023801">
    <property type="entry name" value="His_deacetylse_dom"/>
</dbReference>
<dbReference type="GO" id="GO:0040029">
    <property type="term" value="P:epigenetic regulation of gene expression"/>
    <property type="evidence" value="ECO:0007669"/>
    <property type="project" value="TreeGrafter"/>
</dbReference>
<dbReference type="InterPro" id="IPR003084">
    <property type="entry name" value="HDAC_I/II"/>
</dbReference>
<dbReference type="InterPro" id="IPR023696">
    <property type="entry name" value="Ureohydrolase_dom_sf"/>
</dbReference>
<name>A0A0W8FA20_9ZZZZ</name>
<dbReference type="CDD" id="cd09994">
    <property type="entry name" value="HDAC_AcuC_like"/>
    <property type="match status" value="1"/>
</dbReference>
<evidence type="ECO:0000259" key="5">
    <source>
        <dbReference type="Pfam" id="PF00850"/>
    </source>
</evidence>
<evidence type="ECO:0000256" key="4">
    <source>
        <dbReference type="ARBA" id="ARBA00022801"/>
    </source>
</evidence>
<accession>A0A0W8FA20</accession>
<dbReference type="UniPathway" id="UPA00040"/>
<evidence type="ECO:0000256" key="3">
    <source>
        <dbReference type="ARBA" id="ARBA00022627"/>
    </source>
</evidence>
<comment type="pathway">
    <text evidence="1">Ketone degradation; acetoin degradation.</text>
</comment>
<comment type="caution">
    <text evidence="6">The sequence shown here is derived from an EMBL/GenBank/DDBJ whole genome shotgun (WGS) entry which is preliminary data.</text>
</comment>
<dbReference type="InterPro" id="IPR037138">
    <property type="entry name" value="His_deacetylse_dom_sf"/>
</dbReference>
<dbReference type="Pfam" id="PF00850">
    <property type="entry name" value="Hist_deacetyl"/>
    <property type="match status" value="1"/>
</dbReference>
<dbReference type="InterPro" id="IPR003085">
    <property type="entry name" value="AcuC"/>
</dbReference>
<dbReference type="Gene3D" id="3.40.800.20">
    <property type="entry name" value="Histone deacetylase domain"/>
    <property type="match status" value="1"/>
</dbReference>
<keyword evidence="4" id="KW-0378">Hydrolase</keyword>
<evidence type="ECO:0000313" key="6">
    <source>
        <dbReference type="EMBL" id="KUG17740.1"/>
    </source>
</evidence>
<dbReference type="PANTHER" id="PTHR10625:SF10">
    <property type="entry name" value="HISTONE DEACETYLASE HDAC1"/>
    <property type="match status" value="1"/>
</dbReference>
<evidence type="ECO:0000256" key="1">
    <source>
        <dbReference type="ARBA" id="ARBA00005101"/>
    </source>
</evidence>
<dbReference type="InterPro" id="IPR000286">
    <property type="entry name" value="HDACs"/>
</dbReference>
<dbReference type="EMBL" id="LNQE01001424">
    <property type="protein sequence ID" value="KUG17740.1"/>
    <property type="molecule type" value="Genomic_DNA"/>
</dbReference>
<dbReference type="GO" id="GO:0045150">
    <property type="term" value="P:acetoin catabolic process"/>
    <property type="evidence" value="ECO:0007669"/>
    <property type="project" value="UniProtKB-UniPathway"/>
</dbReference>
<reference evidence="6" key="1">
    <citation type="journal article" date="2015" name="Proc. Natl. Acad. Sci. U.S.A.">
        <title>Networks of energetic and metabolic interactions define dynamics in microbial communities.</title>
        <authorList>
            <person name="Embree M."/>
            <person name="Liu J.K."/>
            <person name="Al-Bassam M.M."/>
            <person name="Zengler K."/>
        </authorList>
    </citation>
    <scope>NUCLEOTIDE SEQUENCE</scope>
</reference>
<evidence type="ECO:0000256" key="2">
    <source>
        <dbReference type="ARBA" id="ARBA00020218"/>
    </source>
</evidence>
<dbReference type="PRINTS" id="PR01270">
    <property type="entry name" value="HDASUPER"/>
</dbReference>
<sequence>MIYLYYSEKFQGYNFGPEHPFNPARLMLTFSLMEESGLIDEKVCRLEPRPASEEDILRVHTPEYLAAVKLEEPDLAFGLGSDDTPVFAGICESSRMLAGASIDAARRIIAEDCSAFNIGGGLHHALPTVASGFCVFDDPALAIRVLRDRFDRVLYIDIDGHHGDGVQQIFYTDPSVLTISMHESGLYLFPGTGFIEETGDGEGKGYSVNIPMPMYSGDEQYLRAFDQIVPALFEWFRPQAVVAQLGIDTHYSDPLTSLNVTLNGYTGLVRRIVDLARLHSGSRLLALGGGGYNMEVVPTAWTSVLHIMRGEPLPEYLPPYWVELFMNLTGHEPLSNPDIEMRVGTNTENRINKELSGTLQGLKEKMNEVHGLF</sequence>
<feature type="domain" description="Histone deacetylase" evidence="5">
    <location>
        <begin position="19"/>
        <end position="307"/>
    </location>
</feature>
<dbReference type="GO" id="GO:0004407">
    <property type="term" value="F:histone deacetylase activity"/>
    <property type="evidence" value="ECO:0007669"/>
    <property type="project" value="InterPro"/>
</dbReference>
<dbReference type="AlphaFoldDB" id="A0A0W8FA20"/>
<dbReference type="GO" id="GO:0000118">
    <property type="term" value="C:histone deacetylase complex"/>
    <property type="evidence" value="ECO:0007669"/>
    <property type="project" value="UniProtKB-ARBA"/>
</dbReference>
<proteinExistence type="predicted"/>
<dbReference type="SUPFAM" id="SSF52768">
    <property type="entry name" value="Arginase/deacetylase"/>
    <property type="match status" value="1"/>
</dbReference>
<gene>
    <name evidence="6" type="ORF">ASZ90_012583</name>
</gene>
<dbReference type="PANTHER" id="PTHR10625">
    <property type="entry name" value="HISTONE DEACETYLASE HDAC1-RELATED"/>
    <property type="match status" value="1"/>
</dbReference>
<protein>
    <recommendedName>
        <fullName evidence="2">Acetoin utilization protein AcuC</fullName>
    </recommendedName>
</protein>
<dbReference type="PRINTS" id="PR01271">
    <property type="entry name" value="HISDACETLASE"/>
</dbReference>
<dbReference type="GO" id="GO:0016787">
    <property type="term" value="F:hydrolase activity"/>
    <property type="evidence" value="ECO:0007669"/>
    <property type="project" value="UniProtKB-KW"/>
</dbReference>